<keyword evidence="2" id="KW-0813">Transport</keyword>
<name>A0A4R0K5B5_9ACTN</name>
<dbReference type="EMBL" id="SJKD01000001">
    <property type="protein sequence ID" value="TCC53994.1"/>
    <property type="molecule type" value="Genomic_DNA"/>
</dbReference>
<sequence length="430" mass="46277">MRFERFVMPSFNRRSFLQLGLGATVLGAVGTACSPATPAAKKQDARTFTIYWNAGHGYQAYKEVIDQFGKDHDLQMNWQKFQWPDLTTKLTADFRSGNVPDLVEEVSAGTGTQYGLAGNVLALDDFAAGDKEFGFPGDYLDQAVVARQYEGKTYSIPLHLTANGLLFYNKGMLSAAGFDKPPTNWEEFLEIAKATTKDKVSGCALNSDPSYAAPYYNQQSVDFSNAGAKQFMMPADGALKALQWMQDLIFTHKVSPAPVATTDYSGPQKLFSAKRAAMFVSGPWDIGPIRQGSPDIDLGVAVPLTGAVQSAAMAGSGLMIPAKAKDPKLSWELITKLAAVKVELAATKEAGMSMPRKSWAADPAVAADPSLATIAKSLAVVAKQDIALSASGKAAQINELWKKAYQQMIIQHAPVEQTLADFRKQAGAAL</sequence>
<accession>A0A4R0K5B5</accession>
<dbReference type="AlphaFoldDB" id="A0A4R0K5B5"/>
<evidence type="ECO:0000256" key="1">
    <source>
        <dbReference type="ARBA" id="ARBA00008520"/>
    </source>
</evidence>
<dbReference type="PANTHER" id="PTHR30061:SF50">
    <property type="entry name" value="MALTOSE_MALTODEXTRIN-BINDING PERIPLASMIC PROTEIN"/>
    <property type="match status" value="1"/>
</dbReference>
<evidence type="ECO:0000313" key="5">
    <source>
        <dbReference type="Proteomes" id="UP000293342"/>
    </source>
</evidence>
<dbReference type="Gene3D" id="3.40.190.10">
    <property type="entry name" value="Periplasmic binding protein-like II"/>
    <property type="match status" value="2"/>
</dbReference>
<dbReference type="GO" id="GO:0015768">
    <property type="term" value="P:maltose transport"/>
    <property type="evidence" value="ECO:0007669"/>
    <property type="project" value="TreeGrafter"/>
</dbReference>
<dbReference type="InterPro" id="IPR006059">
    <property type="entry name" value="SBP"/>
</dbReference>
<comment type="caution">
    <text evidence="4">The sequence shown here is derived from an EMBL/GenBank/DDBJ whole genome shotgun (WGS) entry which is preliminary data.</text>
</comment>
<dbReference type="GO" id="GO:0042956">
    <property type="term" value="P:maltodextrin transmembrane transport"/>
    <property type="evidence" value="ECO:0007669"/>
    <property type="project" value="TreeGrafter"/>
</dbReference>
<dbReference type="GO" id="GO:1901982">
    <property type="term" value="F:maltose binding"/>
    <property type="evidence" value="ECO:0007669"/>
    <property type="project" value="TreeGrafter"/>
</dbReference>
<reference evidence="4 5" key="1">
    <citation type="submission" date="2019-02" db="EMBL/GenBank/DDBJ databases">
        <title>Kribbella capetownensis sp. nov. and Kribbella speibonae sp. nov., isolated from soil.</title>
        <authorList>
            <person name="Curtis S.M."/>
            <person name="Norton I."/>
            <person name="Everest G.J."/>
            <person name="Meyers P.R."/>
        </authorList>
    </citation>
    <scope>NUCLEOTIDE SEQUENCE [LARGE SCALE GENOMIC DNA]</scope>
    <source>
        <strain evidence="4 5">YM53</strain>
    </source>
</reference>
<dbReference type="PANTHER" id="PTHR30061">
    <property type="entry name" value="MALTOSE-BINDING PERIPLASMIC PROTEIN"/>
    <property type="match status" value="1"/>
</dbReference>
<evidence type="ECO:0000313" key="4">
    <source>
        <dbReference type="EMBL" id="TCC53994.1"/>
    </source>
</evidence>
<organism evidence="4 5">
    <name type="scientific">Kribbella capetownensis</name>
    <dbReference type="NCBI Taxonomy" id="1572659"/>
    <lineage>
        <taxon>Bacteria</taxon>
        <taxon>Bacillati</taxon>
        <taxon>Actinomycetota</taxon>
        <taxon>Actinomycetes</taxon>
        <taxon>Propionibacteriales</taxon>
        <taxon>Kribbellaceae</taxon>
        <taxon>Kribbella</taxon>
    </lineage>
</organism>
<dbReference type="CDD" id="cd13585">
    <property type="entry name" value="PBP2_TMBP_like"/>
    <property type="match status" value="1"/>
</dbReference>
<keyword evidence="3" id="KW-0732">Signal</keyword>
<evidence type="ECO:0000256" key="2">
    <source>
        <dbReference type="ARBA" id="ARBA00022448"/>
    </source>
</evidence>
<dbReference type="PROSITE" id="PS51318">
    <property type="entry name" value="TAT"/>
    <property type="match status" value="1"/>
</dbReference>
<proteinExistence type="inferred from homology"/>
<dbReference type="OrthoDB" id="9795467at2"/>
<dbReference type="Pfam" id="PF01547">
    <property type="entry name" value="SBP_bac_1"/>
    <property type="match status" value="1"/>
</dbReference>
<comment type="similarity">
    <text evidence="1">Belongs to the bacterial solute-binding protein 1 family.</text>
</comment>
<dbReference type="PROSITE" id="PS51257">
    <property type="entry name" value="PROKAR_LIPOPROTEIN"/>
    <property type="match status" value="1"/>
</dbReference>
<evidence type="ECO:0000256" key="3">
    <source>
        <dbReference type="ARBA" id="ARBA00022729"/>
    </source>
</evidence>
<dbReference type="SUPFAM" id="SSF53850">
    <property type="entry name" value="Periplasmic binding protein-like II"/>
    <property type="match status" value="1"/>
</dbReference>
<keyword evidence="5" id="KW-1185">Reference proteome</keyword>
<dbReference type="InterPro" id="IPR006311">
    <property type="entry name" value="TAT_signal"/>
</dbReference>
<dbReference type="GO" id="GO:0055052">
    <property type="term" value="C:ATP-binding cassette (ABC) transporter complex, substrate-binding subunit-containing"/>
    <property type="evidence" value="ECO:0007669"/>
    <property type="project" value="TreeGrafter"/>
</dbReference>
<gene>
    <name evidence="4" type="ORF">E0H75_10110</name>
</gene>
<protein>
    <submittedName>
        <fullName evidence="4">Extracellular solute-binding protein</fullName>
    </submittedName>
</protein>
<dbReference type="Proteomes" id="UP000293342">
    <property type="component" value="Unassembled WGS sequence"/>
</dbReference>